<dbReference type="EMBL" id="VZPB01000001">
    <property type="protein sequence ID" value="KAB0585347.1"/>
    <property type="molecule type" value="Genomic_DNA"/>
</dbReference>
<evidence type="ECO:0000256" key="10">
    <source>
        <dbReference type="ARBA" id="ARBA00038489"/>
    </source>
</evidence>
<dbReference type="InterPro" id="IPR000866">
    <property type="entry name" value="AhpC/TSA"/>
</dbReference>
<proteinExistence type="inferred from homology"/>
<dbReference type="GO" id="GO:0008379">
    <property type="term" value="F:thioredoxin peroxidase activity"/>
    <property type="evidence" value="ECO:0007669"/>
    <property type="project" value="TreeGrafter"/>
</dbReference>
<sequence length="193" mass="20251">MPQSPTFARPLSRRPLLATLLGAGGASLLPGSAQAALAVGALAPDFTVDAALGGQPFKFTLSQALKQGPVVLYFYPKAFTSGCTVEAHLFAEATPQFKALGATVIGLSNDTLETVKKFSTEACRNAFAVGADDGAKVIKAYDAGLMLIPGMADRVSFVIAPDRKILHVYSSLSPEGHITETMKAVQAWRAAQR</sequence>
<keyword evidence="14" id="KW-0732">Signal</keyword>
<dbReference type="Pfam" id="PF00578">
    <property type="entry name" value="AhpC-TSA"/>
    <property type="match status" value="1"/>
</dbReference>
<dbReference type="Proteomes" id="UP000430120">
    <property type="component" value="Unassembled WGS sequence"/>
</dbReference>
<gene>
    <name evidence="16" type="ORF">F7Q92_00155</name>
</gene>
<dbReference type="PROSITE" id="PS51352">
    <property type="entry name" value="THIOREDOXIN_2"/>
    <property type="match status" value="1"/>
</dbReference>
<dbReference type="InterPro" id="IPR013766">
    <property type="entry name" value="Thioredoxin_domain"/>
</dbReference>
<evidence type="ECO:0000256" key="5">
    <source>
        <dbReference type="ARBA" id="ARBA00022862"/>
    </source>
</evidence>
<evidence type="ECO:0000256" key="13">
    <source>
        <dbReference type="PIRSR" id="PIRSR000239-1"/>
    </source>
</evidence>
<reference evidence="16 17" key="1">
    <citation type="submission" date="2019-09" db="EMBL/GenBank/DDBJ databases">
        <title>Draft genome sequences of 48 bacterial type strains from the CCUG.</title>
        <authorList>
            <person name="Tunovic T."/>
            <person name="Pineiro-Iglesias B."/>
            <person name="Unosson C."/>
            <person name="Inganas E."/>
            <person name="Ohlen M."/>
            <person name="Cardew S."/>
            <person name="Jensie-Markopoulos S."/>
            <person name="Salva-Serra F."/>
            <person name="Jaen-Luchoro D."/>
            <person name="Karlsson R."/>
            <person name="Svensson-Stadler L."/>
            <person name="Chun J."/>
            <person name="Moore E."/>
        </authorList>
    </citation>
    <scope>NUCLEOTIDE SEQUENCE [LARGE SCALE GENOMIC DNA]</scope>
    <source>
        <strain evidence="16 17">CCUG 30977</strain>
    </source>
</reference>
<dbReference type="PANTHER" id="PTHR42801">
    <property type="entry name" value="THIOREDOXIN-DEPENDENT PEROXIDE REDUCTASE"/>
    <property type="match status" value="1"/>
</dbReference>
<dbReference type="GO" id="GO:0034599">
    <property type="term" value="P:cellular response to oxidative stress"/>
    <property type="evidence" value="ECO:0007669"/>
    <property type="project" value="TreeGrafter"/>
</dbReference>
<keyword evidence="17" id="KW-1185">Reference proteome</keyword>
<dbReference type="EC" id="1.11.1.24" evidence="3"/>
<evidence type="ECO:0000256" key="11">
    <source>
        <dbReference type="ARBA" id="ARBA00042639"/>
    </source>
</evidence>
<comment type="caution">
    <text evidence="16">The sequence shown here is derived from an EMBL/GenBank/DDBJ whole genome shotgun (WGS) entry which is preliminary data.</text>
</comment>
<dbReference type="SUPFAM" id="SSF52833">
    <property type="entry name" value="Thioredoxin-like"/>
    <property type="match status" value="1"/>
</dbReference>
<evidence type="ECO:0000256" key="6">
    <source>
        <dbReference type="ARBA" id="ARBA00023002"/>
    </source>
</evidence>
<dbReference type="GO" id="GO:0045454">
    <property type="term" value="P:cell redox homeostasis"/>
    <property type="evidence" value="ECO:0007669"/>
    <property type="project" value="TreeGrafter"/>
</dbReference>
<feature type="signal peptide" evidence="14">
    <location>
        <begin position="1"/>
        <end position="35"/>
    </location>
</feature>
<dbReference type="InterPro" id="IPR036249">
    <property type="entry name" value="Thioredoxin-like_sf"/>
</dbReference>
<dbReference type="PROSITE" id="PS51318">
    <property type="entry name" value="TAT"/>
    <property type="match status" value="1"/>
</dbReference>
<dbReference type="Gene3D" id="3.40.30.10">
    <property type="entry name" value="Glutaredoxin"/>
    <property type="match status" value="1"/>
</dbReference>
<dbReference type="InterPro" id="IPR050924">
    <property type="entry name" value="Peroxiredoxin_BCP/PrxQ"/>
</dbReference>
<evidence type="ECO:0000259" key="15">
    <source>
        <dbReference type="PROSITE" id="PS51352"/>
    </source>
</evidence>
<evidence type="ECO:0000256" key="2">
    <source>
        <dbReference type="ARBA" id="ARBA00011245"/>
    </source>
</evidence>
<keyword evidence="8" id="KW-0676">Redox-active center</keyword>
<comment type="catalytic activity">
    <reaction evidence="12">
        <text>a hydroperoxide + [thioredoxin]-dithiol = an alcohol + [thioredoxin]-disulfide + H2O</text>
        <dbReference type="Rhea" id="RHEA:62620"/>
        <dbReference type="Rhea" id="RHEA-COMP:10698"/>
        <dbReference type="Rhea" id="RHEA-COMP:10700"/>
        <dbReference type="ChEBI" id="CHEBI:15377"/>
        <dbReference type="ChEBI" id="CHEBI:29950"/>
        <dbReference type="ChEBI" id="CHEBI:30879"/>
        <dbReference type="ChEBI" id="CHEBI:35924"/>
        <dbReference type="ChEBI" id="CHEBI:50058"/>
        <dbReference type="EC" id="1.11.1.24"/>
    </reaction>
</comment>
<accession>A0A643FII8</accession>
<comment type="similarity">
    <text evidence="10">Belongs to the peroxiredoxin family. BCP/PrxQ subfamily.</text>
</comment>
<keyword evidence="6" id="KW-0560">Oxidoreductase</keyword>
<evidence type="ECO:0000256" key="4">
    <source>
        <dbReference type="ARBA" id="ARBA00022559"/>
    </source>
</evidence>
<evidence type="ECO:0000256" key="1">
    <source>
        <dbReference type="ARBA" id="ARBA00003330"/>
    </source>
</evidence>
<dbReference type="GO" id="GO:0005737">
    <property type="term" value="C:cytoplasm"/>
    <property type="evidence" value="ECO:0007669"/>
    <property type="project" value="TreeGrafter"/>
</dbReference>
<dbReference type="PANTHER" id="PTHR42801:SF4">
    <property type="entry name" value="AHPC_TSA FAMILY PROTEIN"/>
    <property type="match status" value="1"/>
</dbReference>
<dbReference type="RefSeq" id="WP_151121922.1">
    <property type="nucleotide sequence ID" value="NZ_CP088081.1"/>
</dbReference>
<evidence type="ECO:0000313" key="16">
    <source>
        <dbReference type="EMBL" id="KAB0585347.1"/>
    </source>
</evidence>
<feature type="active site" description="Cysteine sulfenic acid (-SOH) intermediate; for peroxidase activity" evidence="13">
    <location>
        <position position="83"/>
    </location>
</feature>
<evidence type="ECO:0000256" key="12">
    <source>
        <dbReference type="ARBA" id="ARBA00049091"/>
    </source>
</evidence>
<feature type="chain" id="PRO_5024999064" description="thioredoxin-dependent peroxiredoxin" evidence="14">
    <location>
        <begin position="36"/>
        <end position="193"/>
    </location>
</feature>
<evidence type="ECO:0000256" key="14">
    <source>
        <dbReference type="SAM" id="SignalP"/>
    </source>
</evidence>
<evidence type="ECO:0000256" key="8">
    <source>
        <dbReference type="ARBA" id="ARBA00023284"/>
    </source>
</evidence>
<dbReference type="CDD" id="cd03017">
    <property type="entry name" value="PRX_BCP"/>
    <property type="match status" value="1"/>
</dbReference>
<dbReference type="OrthoDB" id="5572803at2"/>
<comment type="function">
    <text evidence="1">Thiol-specific peroxidase that catalyzes the reduction of hydrogen peroxide and organic hydroperoxides to water and alcohols, respectively. Plays a role in cell protection against oxidative stress by detoxifying peroxides and as sensor of hydrogen peroxide-mediated signaling events.</text>
</comment>
<evidence type="ECO:0000256" key="9">
    <source>
        <dbReference type="ARBA" id="ARBA00032824"/>
    </source>
</evidence>
<evidence type="ECO:0000256" key="7">
    <source>
        <dbReference type="ARBA" id="ARBA00023157"/>
    </source>
</evidence>
<organism evidence="16 17">
    <name type="scientific">Ideonella dechloratans</name>
    <dbReference type="NCBI Taxonomy" id="36863"/>
    <lineage>
        <taxon>Bacteria</taxon>
        <taxon>Pseudomonadati</taxon>
        <taxon>Pseudomonadota</taxon>
        <taxon>Betaproteobacteria</taxon>
        <taxon>Burkholderiales</taxon>
        <taxon>Sphaerotilaceae</taxon>
        <taxon>Ideonella</taxon>
    </lineage>
</organism>
<dbReference type="PIRSF" id="PIRSF000239">
    <property type="entry name" value="AHPC"/>
    <property type="match status" value="1"/>
</dbReference>
<keyword evidence="4" id="KW-0575">Peroxidase</keyword>
<keyword evidence="5" id="KW-0049">Antioxidant</keyword>
<feature type="domain" description="Thioredoxin" evidence="15">
    <location>
        <begin position="37"/>
        <end position="187"/>
    </location>
</feature>
<keyword evidence="7" id="KW-1015">Disulfide bond</keyword>
<comment type="subunit">
    <text evidence="2">Monomer.</text>
</comment>
<name>A0A643FII8_IDEDE</name>
<evidence type="ECO:0000313" key="17">
    <source>
        <dbReference type="Proteomes" id="UP000430120"/>
    </source>
</evidence>
<evidence type="ECO:0000256" key="3">
    <source>
        <dbReference type="ARBA" id="ARBA00013017"/>
    </source>
</evidence>
<dbReference type="InterPro" id="IPR024706">
    <property type="entry name" value="Peroxiredoxin_AhpC-typ"/>
</dbReference>
<protein>
    <recommendedName>
        <fullName evidence="3">thioredoxin-dependent peroxiredoxin</fullName>
        <ecNumber evidence="3">1.11.1.24</ecNumber>
    </recommendedName>
    <alternativeName>
        <fullName evidence="9">Thioredoxin peroxidase</fullName>
    </alternativeName>
    <alternativeName>
        <fullName evidence="11">Thioredoxin-dependent peroxiredoxin Bcp</fullName>
    </alternativeName>
</protein>
<dbReference type="InterPro" id="IPR006311">
    <property type="entry name" value="TAT_signal"/>
</dbReference>
<dbReference type="AlphaFoldDB" id="A0A643FII8"/>